<keyword evidence="2" id="KW-1185">Reference proteome</keyword>
<comment type="caution">
    <text evidence="1">The sequence shown here is derived from an EMBL/GenBank/DDBJ whole genome shotgun (WGS) entry which is preliminary data.</text>
</comment>
<proteinExistence type="predicted"/>
<dbReference type="Proteomes" id="UP001215598">
    <property type="component" value="Unassembled WGS sequence"/>
</dbReference>
<protein>
    <submittedName>
        <fullName evidence="1">Uncharacterized protein</fullName>
    </submittedName>
</protein>
<dbReference type="AlphaFoldDB" id="A0AAD7HB82"/>
<evidence type="ECO:0000313" key="1">
    <source>
        <dbReference type="EMBL" id="KAJ7716122.1"/>
    </source>
</evidence>
<name>A0AAD7HB82_9AGAR</name>
<reference evidence="1" key="1">
    <citation type="submission" date="2023-03" db="EMBL/GenBank/DDBJ databases">
        <title>Massive genome expansion in bonnet fungi (Mycena s.s.) driven by repeated elements and novel gene families across ecological guilds.</title>
        <authorList>
            <consortium name="Lawrence Berkeley National Laboratory"/>
            <person name="Harder C.B."/>
            <person name="Miyauchi S."/>
            <person name="Viragh M."/>
            <person name="Kuo A."/>
            <person name="Thoen E."/>
            <person name="Andreopoulos B."/>
            <person name="Lu D."/>
            <person name="Skrede I."/>
            <person name="Drula E."/>
            <person name="Henrissat B."/>
            <person name="Morin E."/>
            <person name="Kohler A."/>
            <person name="Barry K."/>
            <person name="LaButti K."/>
            <person name="Morin E."/>
            <person name="Salamov A."/>
            <person name="Lipzen A."/>
            <person name="Mereny Z."/>
            <person name="Hegedus B."/>
            <person name="Baldrian P."/>
            <person name="Stursova M."/>
            <person name="Weitz H."/>
            <person name="Taylor A."/>
            <person name="Grigoriev I.V."/>
            <person name="Nagy L.G."/>
            <person name="Martin F."/>
            <person name="Kauserud H."/>
        </authorList>
    </citation>
    <scope>NUCLEOTIDE SEQUENCE</scope>
    <source>
        <strain evidence="1">CBHHK182m</strain>
    </source>
</reference>
<evidence type="ECO:0000313" key="2">
    <source>
        <dbReference type="Proteomes" id="UP001215598"/>
    </source>
</evidence>
<organism evidence="1 2">
    <name type="scientific">Mycena metata</name>
    <dbReference type="NCBI Taxonomy" id="1033252"/>
    <lineage>
        <taxon>Eukaryota</taxon>
        <taxon>Fungi</taxon>
        <taxon>Dikarya</taxon>
        <taxon>Basidiomycota</taxon>
        <taxon>Agaricomycotina</taxon>
        <taxon>Agaricomycetes</taxon>
        <taxon>Agaricomycetidae</taxon>
        <taxon>Agaricales</taxon>
        <taxon>Marasmiineae</taxon>
        <taxon>Mycenaceae</taxon>
        <taxon>Mycena</taxon>
    </lineage>
</organism>
<sequence length="211" mass="22589">MRLGCAAKFGKALMVIQNSARLRTWTDFSFGNTFVTIFLERNQDSKETSGIARKNPSGGKKGVLALMRISKSRISLMQQNKVTGRPLRNSQMVAATMFHPSAVRRRGSPAQIISACIFSRLLMVSDMTHVSTTLTAIAGDNDEARMGGSHLEGESGVAIMESGVAITVGRGDSSCPRGTSTAAAISTSGDYFSRARSSLLALLHTSKLRSD</sequence>
<accession>A0AAD7HB82</accession>
<gene>
    <name evidence="1" type="ORF">B0H16DRAFT_1476926</name>
</gene>
<dbReference type="EMBL" id="JARKIB010000296">
    <property type="protein sequence ID" value="KAJ7716122.1"/>
    <property type="molecule type" value="Genomic_DNA"/>
</dbReference>